<reference evidence="2" key="1">
    <citation type="submission" date="2023-10" db="EMBL/GenBank/DDBJ databases">
        <authorList>
            <person name="Chen Y."/>
            <person name="Shah S."/>
            <person name="Dougan E. K."/>
            <person name="Thang M."/>
            <person name="Chan C."/>
        </authorList>
    </citation>
    <scope>NUCLEOTIDE SEQUENCE [LARGE SCALE GENOMIC DNA]</scope>
</reference>
<feature type="compositionally biased region" description="Pro residues" evidence="1">
    <location>
        <begin position="200"/>
        <end position="214"/>
    </location>
</feature>
<sequence length="430" mass="45657">MARAASALGVPPRSLARSPPFPLEIELFEEKEEEEAADEPPVRTLFVHAAPEEGEEEEAEAAEEAAEEEEEEEEAAVVPFAAALEQLARAHEACLAAAQQEKCQLRAEISRLKGRIGMLMLALQRSGSPAPSPRREAAAAGSPAARGAARPTAAERPAAAACVSPQLQSSRSAGAPPEAPAATRPSNSPSQRRPLSPRVPEVPRPAPARAPTPPEAEGSPGGSLGRAAGEAASEAAGEAASEAGGEEAPAAEEKEERVTVLTVCGSDRGDDELKDDRNTLLTVEVAFQTSPEKNWSRLVGKFLNNVANKELLCLNPDWVKSTDFIRKVERSWNHVPGATDILANPEFNPRARKNTVTLEHSTFLRRSIFSGSSWGTPGQSYRTPHSALGEDGNVVVRFLGGLVMDPQSPKRICIGMLGLLLMVVADTTFS</sequence>
<organism evidence="2 3">
    <name type="scientific">Prorocentrum cordatum</name>
    <dbReference type="NCBI Taxonomy" id="2364126"/>
    <lineage>
        <taxon>Eukaryota</taxon>
        <taxon>Sar</taxon>
        <taxon>Alveolata</taxon>
        <taxon>Dinophyceae</taxon>
        <taxon>Prorocentrales</taxon>
        <taxon>Prorocentraceae</taxon>
        <taxon>Prorocentrum</taxon>
    </lineage>
</organism>
<feature type="region of interest" description="Disordered" evidence="1">
    <location>
        <begin position="30"/>
        <end position="76"/>
    </location>
</feature>
<proteinExistence type="predicted"/>
<feature type="compositionally biased region" description="Low complexity" evidence="1">
    <location>
        <begin position="225"/>
        <end position="248"/>
    </location>
</feature>
<comment type="caution">
    <text evidence="2">The sequence shown here is derived from an EMBL/GenBank/DDBJ whole genome shotgun (WGS) entry which is preliminary data.</text>
</comment>
<gene>
    <name evidence="2" type="ORF">PCOR1329_LOCUS63038</name>
</gene>
<accession>A0ABN9W108</accession>
<evidence type="ECO:0000313" key="2">
    <source>
        <dbReference type="EMBL" id="CAK0879670.1"/>
    </source>
</evidence>
<dbReference type="Proteomes" id="UP001189429">
    <property type="component" value="Unassembled WGS sequence"/>
</dbReference>
<feature type="compositionally biased region" description="Acidic residues" evidence="1">
    <location>
        <begin position="52"/>
        <end position="75"/>
    </location>
</feature>
<dbReference type="EMBL" id="CAUYUJ010017987">
    <property type="protein sequence ID" value="CAK0879670.1"/>
    <property type="molecule type" value="Genomic_DNA"/>
</dbReference>
<keyword evidence="3" id="KW-1185">Reference proteome</keyword>
<name>A0ABN9W108_9DINO</name>
<evidence type="ECO:0000256" key="1">
    <source>
        <dbReference type="SAM" id="MobiDB-lite"/>
    </source>
</evidence>
<feature type="compositionally biased region" description="Polar residues" evidence="1">
    <location>
        <begin position="184"/>
        <end position="193"/>
    </location>
</feature>
<protein>
    <submittedName>
        <fullName evidence="2">Uncharacterized protein</fullName>
    </submittedName>
</protein>
<evidence type="ECO:0000313" key="3">
    <source>
        <dbReference type="Proteomes" id="UP001189429"/>
    </source>
</evidence>
<feature type="region of interest" description="Disordered" evidence="1">
    <location>
        <begin position="125"/>
        <end position="258"/>
    </location>
</feature>
<feature type="compositionally biased region" description="Low complexity" evidence="1">
    <location>
        <begin position="138"/>
        <end position="161"/>
    </location>
</feature>